<dbReference type="PANTHER" id="PTHR30195">
    <property type="entry name" value="TYPE I SITE-SPECIFIC DEOXYRIBONUCLEASE PROTEIN SUBUNIT M AND R"/>
    <property type="match status" value="1"/>
</dbReference>
<evidence type="ECO:0000256" key="10">
    <source>
        <dbReference type="RuleBase" id="RU364115"/>
    </source>
</evidence>
<evidence type="ECO:0000256" key="7">
    <source>
        <dbReference type="ARBA" id="ARBA00022801"/>
    </source>
</evidence>
<organism evidence="13 14">
    <name type="scientific">Helicobacter didelphidarum</name>
    <dbReference type="NCBI Taxonomy" id="2040648"/>
    <lineage>
        <taxon>Bacteria</taxon>
        <taxon>Pseudomonadati</taxon>
        <taxon>Campylobacterota</taxon>
        <taxon>Epsilonproteobacteria</taxon>
        <taxon>Campylobacterales</taxon>
        <taxon>Helicobacteraceae</taxon>
        <taxon>Helicobacter</taxon>
    </lineage>
</organism>
<evidence type="ECO:0000256" key="11">
    <source>
        <dbReference type="SAM" id="Coils"/>
    </source>
</evidence>
<reference evidence="13 14" key="1">
    <citation type="submission" date="2018-04" db="EMBL/GenBank/DDBJ databases">
        <title>Novel Campyloabacter and Helicobacter Species and Strains.</title>
        <authorList>
            <person name="Mannion A.J."/>
            <person name="Shen Z."/>
            <person name="Fox J.G."/>
        </authorList>
    </citation>
    <scope>NUCLEOTIDE SEQUENCE [LARGE SCALE GENOMIC DNA]</scope>
    <source>
        <strain evidence="13 14">MIT 17-337</strain>
    </source>
</reference>
<dbReference type="CDD" id="cd22332">
    <property type="entry name" value="HsdR_N"/>
    <property type="match status" value="1"/>
</dbReference>
<name>A0A3D8IEQ9_9HELI</name>
<evidence type="ECO:0000256" key="1">
    <source>
        <dbReference type="ARBA" id="ARBA00000851"/>
    </source>
</evidence>
<evidence type="ECO:0000256" key="2">
    <source>
        <dbReference type="ARBA" id="ARBA00008598"/>
    </source>
</evidence>
<dbReference type="SMART" id="SM00487">
    <property type="entry name" value="DEXDc"/>
    <property type="match status" value="1"/>
</dbReference>
<dbReference type="InterPro" id="IPR055180">
    <property type="entry name" value="HsdR_RecA-like_helicase_dom_2"/>
</dbReference>
<keyword evidence="4 10" id="KW-0547">Nucleotide-binding</keyword>
<evidence type="ECO:0000256" key="3">
    <source>
        <dbReference type="ARBA" id="ARBA00022722"/>
    </source>
</evidence>
<keyword evidence="8 10" id="KW-0067">ATP-binding</keyword>
<keyword evidence="6 13" id="KW-0255">Endonuclease</keyword>
<gene>
    <name evidence="13" type="ORF">CQA53_08245</name>
</gene>
<comment type="subunit">
    <text evidence="10">The type I restriction/modification system is composed of three polypeptides R, M and S.</text>
</comment>
<keyword evidence="3" id="KW-0540">Nuclease</keyword>
<dbReference type="CDD" id="cd18030">
    <property type="entry name" value="DEXHc_RE_I_HsdR"/>
    <property type="match status" value="1"/>
</dbReference>
<accession>A0A3D8IEQ9</accession>
<dbReference type="InterPro" id="IPR051268">
    <property type="entry name" value="Type-I_R_enzyme_R_subunit"/>
</dbReference>
<keyword evidence="11" id="KW-0175">Coiled coil</keyword>
<feature type="domain" description="Helicase ATP-binding" evidence="12">
    <location>
        <begin position="300"/>
        <end position="458"/>
    </location>
</feature>
<dbReference type="NCBIfam" id="TIGR00348">
    <property type="entry name" value="hsdR"/>
    <property type="match status" value="1"/>
</dbReference>
<dbReference type="InterPro" id="IPR021810">
    <property type="entry name" value="T1RH-like_C"/>
</dbReference>
<dbReference type="InterPro" id="IPR007409">
    <property type="entry name" value="Restrct_endonuc_type1_HsdR_N"/>
</dbReference>
<dbReference type="RefSeq" id="WP_115543530.1">
    <property type="nucleotide sequence ID" value="NZ_NXLQ01000022.1"/>
</dbReference>
<dbReference type="Pfam" id="PF22679">
    <property type="entry name" value="T1R_D3-like"/>
    <property type="match status" value="1"/>
</dbReference>
<evidence type="ECO:0000256" key="5">
    <source>
        <dbReference type="ARBA" id="ARBA00022747"/>
    </source>
</evidence>
<evidence type="ECO:0000313" key="14">
    <source>
        <dbReference type="Proteomes" id="UP000256379"/>
    </source>
</evidence>
<dbReference type="PANTHER" id="PTHR30195:SF15">
    <property type="entry name" value="TYPE I RESTRICTION ENZYME HINDI ENDONUCLEASE SUBUNIT"/>
    <property type="match status" value="1"/>
</dbReference>
<dbReference type="InterPro" id="IPR027417">
    <property type="entry name" value="P-loop_NTPase"/>
</dbReference>
<keyword evidence="7 10" id="KW-0378">Hydrolase</keyword>
<dbReference type="Gene3D" id="3.90.1570.50">
    <property type="match status" value="1"/>
</dbReference>
<evidence type="ECO:0000256" key="6">
    <source>
        <dbReference type="ARBA" id="ARBA00022759"/>
    </source>
</evidence>
<comment type="caution">
    <text evidence="13">The sequence shown here is derived from an EMBL/GenBank/DDBJ whole genome shotgun (WGS) entry which is preliminary data.</text>
</comment>
<evidence type="ECO:0000259" key="12">
    <source>
        <dbReference type="PROSITE" id="PS51192"/>
    </source>
</evidence>
<dbReference type="InterPro" id="IPR014001">
    <property type="entry name" value="Helicase_ATP-bd"/>
</dbReference>
<dbReference type="Pfam" id="PF04313">
    <property type="entry name" value="HSDR_N"/>
    <property type="match status" value="1"/>
</dbReference>
<dbReference type="Pfam" id="PF18766">
    <property type="entry name" value="SWI2_SNF2"/>
    <property type="match status" value="1"/>
</dbReference>
<dbReference type="InterPro" id="IPR040980">
    <property type="entry name" value="SWI2_SNF2"/>
</dbReference>
<comment type="similarity">
    <text evidence="2 10">Belongs to the HsdR family.</text>
</comment>
<dbReference type="Gene3D" id="3.40.50.300">
    <property type="entry name" value="P-loop containing nucleotide triphosphate hydrolases"/>
    <property type="match status" value="2"/>
</dbReference>
<comment type="function">
    <text evidence="10">Subunit R is required for both nuclease and ATPase activities, but not for modification.</text>
</comment>
<dbReference type="GO" id="GO:0003677">
    <property type="term" value="F:DNA binding"/>
    <property type="evidence" value="ECO:0007669"/>
    <property type="project" value="UniProtKB-KW"/>
</dbReference>
<dbReference type="Proteomes" id="UP000256379">
    <property type="component" value="Unassembled WGS sequence"/>
</dbReference>
<dbReference type="GO" id="GO:0005524">
    <property type="term" value="F:ATP binding"/>
    <property type="evidence" value="ECO:0007669"/>
    <property type="project" value="UniProtKB-KW"/>
</dbReference>
<dbReference type="PROSITE" id="PS51192">
    <property type="entry name" value="HELICASE_ATP_BIND_1"/>
    <property type="match status" value="1"/>
</dbReference>
<dbReference type="EMBL" id="NXLQ01000022">
    <property type="protein sequence ID" value="RDU63598.1"/>
    <property type="molecule type" value="Genomic_DNA"/>
</dbReference>
<comment type="catalytic activity">
    <reaction evidence="1 10">
        <text>Endonucleolytic cleavage of DNA to give random double-stranded fragments with terminal 5'-phosphates, ATP is simultaneously hydrolyzed.</text>
        <dbReference type="EC" id="3.1.21.3"/>
    </reaction>
</comment>
<evidence type="ECO:0000256" key="9">
    <source>
        <dbReference type="ARBA" id="ARBA00023125"/>
    </source>
</evidence>
<dbReference type="EC" id="3.1.21.3" evidence="10"/>
<feature type="coiled-coil region" evidence="11">
    <location>
        <begin position="884"/>
        <end position="911"/>
    </location>
</feature>
<protein>
    <recommendedName>
        <fullName evidence="10">Type I restriction enzyme endonuclease subunit</fullName>
        <shortName evidence="10">R protein</shortName>
        <ecNumber evidence="10">3.1.21.3</ecNumber>
    </recommendedName>
</protein>
<keyword evidence="14" id="KW-1185">Reference proteome</keyword>
<proteinExistence type="inferred from homology"/>
<dbReference type="CDD" id="cd18800">
    <property type="entry name" value="SF2_C_EcoR124I-like"/>
    <property type="match status" value="1"/>
</dbReference>
<dbReference type="GO" id="GO:0009035">
    <property type="term" value="F:type I site-specific deoxyribonuclease activity"/>
    <property type="evidence" value="ECO:0007669"/>
    <property type="project" value="UniProtKB-EC"/>
</dbReference>
<keyword evidence="5 10" id="KW-0680">Restriction system</keyword>
<dbReference type="AlphaFoldDB" id="A0A3D8IEQ9"/>
<sequence>MPPINPTAEKALQKNCIGLLEKLGYMYISPKDNLGHREGKTSNILFKDILRKKLSEINHYEYKGQKHTFSETNIARAIDDLDSPLSEGLLVANQKITDSLLFGRSYEEILSDGTKKSFSLRYIDFENPHNNDFYITEEFIVDRANQGENMKTRRVDLVALVNGIPLVAIELKKSSKDYQAGIRQILKEQENSEIQSLFKYIQITIAGNSNEAKYATTGTPFDFYHTWNEENESEIKGHLNVLLGKRKASKLDILLFALLQKERLLKIIKHYTLFDGKIKKICRYQQFFAIEKTLSRVESFDEFGCRQGGLIWHTQGSGKSLTMIMLAKLLKIKFDNAKIIIVTDRIDLDRQIFEVFKKTDIEPKKASSARNLLSLLQSGASVITTLVHKFEAIQDSKLIIKENNIFVLVDESHRTQSGLLHKAMKKVLPQACYLGFTGTPLLKKDKNSFAKFGGEIHRYAIDEAVRDKAVLPLYYEGRMIEQEILNPQGLDRKFELIAKGLSEKERLDLERKWARFSKIASSEQRLELIALDIYTHFKTNLEGRGFKAMLATSSKYEAIKYYEIFSEYYKDFCTAYVISNNKTDEQGSENKQYIAQALQKLYARYGDETQYIEYIQGEFVKGDEIDLLIVVDKLLTGFDAPKARNLYIDKSLKEHSLLQAIARVNRVCEGKDFGYIIDYRGLLGDLDRALSDYSGLSGFDEEDLQQAVIDIREKIVETKTYYTHLESLFSEVKNKADLESYANILSNEEKRKKFKEYLSHFARAFQTALCSEKIDEILSEKEIKEYKDKVRFYNELRQVVQIRYHEVCDFGQYEAQMQKLLDTFVNANGINHLTELVNIFDEDFDKEVERMATPNAKADTILNAISAEIREKMEANPAFYNSLAKQIEHIIKEYEEKRLSEEEKLEKAQQIQDLLKGGYKSDRNYPQGIAGEKRLMAIYDNVCEAIEIEDKEVLANLSLKIDEIYKRYSKKPEWYNSKETENEINREINDELWALEDEHHITFDNNDIEKFFKILRGMGVKWYA</sequence>
<dbReference type="GO" id="GO:0009307">
    <property type="term" value="P:DNA restriction-modification system"/>
    <property type="evidence" value="ECO:0007669"/>
    <property type="project" value="UniProtKB-KW"/>
</dbReference>
<dbReference type="Pfam" id="PF11867">
    <property type="entry name" value="T1RH-like_C"/>
    <property type="match status" value="1"/>
</dbReference>
<dbReference type="OrthoDB" id="9758243at2"/>
<dbReference type="InterPro" id="IPR004473">
    <property type="entry name" value="Restrct_endonuc_typeI_HsdR"/>
</dbReference>
<evidence type="ECO:0000256" key="4">
    <source>
        <dbReference type="ARBA" id="ARBA00022741"/>
    </source>
</evidence>
<keyword evidence="9 10" id="KW-0238">DNA-binding</keyword>
<dbReference type="SUPFAM" id="SSF52540">
    <property type="entry name" value="P-loop containing nucleoside triphosphate hydrolases"/>
    <property type="match status" value="2"/>
</dbReference>
<evidence type="ECO:0000256" key="8">
    <source>
        <dbReference type="ARBA" id="ARBA00022840"/>
    </source>
</evidence>
<evidence type="ECO:0000313" key="13">
    <source>
        <dbReference type="EMBL" id="RDU63598.1"/>
    </source>
</evidence>